<gene>
    <name evidence="2" type="ORF">EJ02DRAFT_424049</name>
</gene>
<reference evidence="2" key="1">
    <citation type="journal article" date="2020" name="Stud. Mycol.">
        <title>101 Dothideomycetes genomes: a test case for predicting lifestyles and emergence of pathogens.</title>
        <authorList>
            <person name="Haridas S."/>
            <person name="Albert R."/>
            <person name="Binder M."/>
            <person name="Bloem J."/>
            <person name="Labutti K."/>
            <person name="Salamov A."/>
            <person name="Andreopoulos B."/>
            <person name="Baker S."/>
            <person name="Barry K."/>
            <person name="Bills G."/>
            <person name="Bluhm B."/>
            <person name="Cannon C."/>
            <person name="Castanera R."/>
            <person name="Culley D."/>
            <person name="Daum C."/>
            <person name="Ezra D."/>
            <person name="Gonzalez J."/>
            <person name="Henrissat B."/>
            <person name="Kuo A."/>
            <person name="Liang C."/>
            <person name="Lipzen A."/>
            <person name="Lutzoni F."/>
            <person name="Magnuson J."/>
            <person name="Mondo S."/>
            <person name="Nolan M."/>
            <person name="Ohm R."/>
            <person name="Pangilinan J."/>
            <person name="Park H.-J."/>
            <person name="Ramirez L."/>
            <person name="Alfaro M."/>
            <person name="Sun H."/>
            <person name="Tritt A."/>
            <person name="Yoshinaga Y."/>
            <person name="Zwiers L.-H."/>
            <person name="Turgeon B."/>
            <person name="Goodwin S."/>
            <person name="Spatafora J."/>
            <person name="Crous P."/>
            <person name="Grigoriev I."/>
        </authorList>
    </citation>
    <scope>NUCLEOTIDE SEQUENCE</scope>
    <source>
        <strain evidence="2">CBS 161.51</strain>
    </source>
</reference>
<keyword evidence="3" id="KW-1185">Reference proteome</keyword>
<dbReference type="OrthoDB" id="3598923at2759"/>
<evidence type="ECO:0000256" key="1">
    <source>
        <dbReference type="SAM" id="SignalP"/>
    </source>
</evidence>
<evidence type="ECO:0000313" key="2">
    <source>
        <dbReference type="EMBL" id="KAF1940277.1"/>
    </source>
</evidence>
<feature type="signal peptide" evidence="1">
    <location>
        <begin position="1"/>
        <end position="25"/>
    </location>
</feature>
<sequence>MHFSSTLTTLTTLATALALASQGSAFVVDVYNSGDCSGFQSFAVRTYGGPQQKGYFFVPGNCGDLTNSFGNWWVDGGDGNFQVGQCHNFATGRVMNAIASYSG</sequence>
<dbReference type="AlphaFoldDB" id="A0A6A5ST60"/>
<keyword evidence="1" id="KW-0732">Signal</keyword>
<dbReference type="Proteomes" id="UP000800038">
    <property type="component" value="Unassembled WGS sequence"/>
</dbReference>
<evidence type="ECO:0000313" key="3">
    <source>
        <dbReference type="Proteomes" id="UP000800038"/>
    </source>
</evidence>
<evidence type="ECO:0008006" key="4">
    <source>
        <dbReference type="Google" id="ProtNLM"/>
    </source>
</evidence>
<name>A0A6A5ST60_9PLEO</name>
<dbReference type="EMBL" id="ML976065">
    <property type="protein sequence ID" value="KAF1940277.1"/>
    <property type="molecule type" value="Genomic_DNA"/>
</dbReference>
<proteinExistence type="predicted"/>
<organism evidence="2 3">
    <name type="scientific">Clathrospora elynae</name>
    <dbReference type="NCBI Taxonomy" id="706981"/>
    <lineage>
        <taxon>Eukaryota</taxon>
        <taxon>Fungi</taxon>
        <taxon>Dikarya</taxon>
        <taxon>Ascomycota</taxon>
        <taxon>Pezizomycotina</taxon>
        <taxon>Dothideomycetes</taxon>
        <taxon>Pleosporomycetidae</taxon>
        <taxon>Pleosporales</taxon>
        <taxon>Diademaceae</taxon>
        <taxon>Clathrospora</taxon>
    </lineage>
</organism>
<protein>
    <recommendedName>
        <fullName evidence="4">SSCRP protein</fullName>
    </recommendedName>
</protein>
<feature type="chain" id="PRO_5025428501" description="SSCRP protein" evidence="1">
    <location>
        <begin position="26"/>
        <end position="103"/>
    </location>
</feature>
<accession>A0A6A5ST60</accession>